<name>A0A8J5F275_ZINOF</name>
<dbReference type="InterPro" id="IPR000504">
    <property type="entry name" value="RRM_dom"/>
</dbReference>
<dbReference type="SUPFAM" id="SSF57850">
    <property type="entry name" value="RING/U-box"/>
    <property type="match status" value="1"/>
</dbReference>
<comment type="subcellular location">
    <subcellularLocation>
        <location evidence="1">Nucleus</location>
        <location evidence="1">Nucleolus</location>
    </subcellularLocation>
</comment>
<feature type="domain" description="RING-type" evidence="8">
    <location>
        <begin position="99"/>
        <end position="141"/>
    </location>
</feature>
<keyword evidence="2 5" id="KW-0694">RNA-binding</keyword>
<feature type="region of interest" description="Disordered" evidence="6">
    <location>
        <begin position="719"/>
        <end position="740"/>
    </location>
</feature>
<dbReference type="InterPro" id="IPR012677">
    <property type="entry name" value="Nucleotide-bd_a/b_plait_sf"/>
</dbReference>
<keyword evidence="7" id="KW-0472">Membrane</keyword>
<evidence type="ECO:0000256" key="2">
    <source>
        <dbReference type="ARBA" id="ARBA00022884"/>
    </source>
</evidence>
<keyword evidence="3" id="KW-0539">Nucleus</keyword>
<dbReference type="CDD" id="cd16461">
    <property type="entry name" value="RING-H2_EL5-like"/>
    <property type="match status" value="1"/>
</dbReference>
<evidence type="ECO:0008006" key="12">
    <source>
        <dbReference type="Google" id="ProtNLM"/>
    </source>
</evidence>
<dbReference type="Proteomes" id="UP000734854">
    <property type="component" value="Unassembled WGS sequence"/>
</dbReference>
<dbReference type="Pfam" id="PF13639">
    <property type="entry name" value="zf-RING_2"/>
    <property type="match status" value="1"/>
</dbReference>
<dbReference type="PANTHER" id="PTHR23099:SF0">
    <property type="entry name" value="GERM CELL NUCLEAR ACIDIC PROTEIN"/>
    <property type="match status" value="1"/>
</dbReference>
<comment type="caution">
    <text evidence="10">The sequence shown here is derived from an EMBL/GenBank/DDBJ whole genome shotgun (WGS) entry which is preliminary data.</text>
</comment>
<dbReference type="GO" id="GO:0008270">
    <property type="term" value="F:zinc ion binding"/>
    <property type="evidence" value="ECO:0007669"/>
    <property type="project" value="UniProtKB-KW"/>
</dbReference>
<dbReference type="AlphaFoldDB" id="A0A8J5F275"/>
<reference evidence="10 11" key="1">
    <citation type="submission" date="2020-08" db="EMBL/GenBank/DDBJ databases">
        <title>Plant Genome Project.</title>
        <authorList>
            <person name="Zhang R.-G."/>
        </authorList>
    </citation>
    <scope>NUCLEOTIDE SEQUENCE [LARGE SCALE GENOMIC DNA]</scope>
    <source>
        <tissue evidence="10">Rhizome</tissue>
    </source>
</reference>
<dbReference type="InterPro" id="IPR035979">
    <property type="entry name" value="RBD_domain_sf"/>
</dbReference>
<accession>A0A8J5F275</accession>
<dbReference type="Pfam" id="PF00076">
    <property type="entry name" value="RRM_1"/>
    <property type="match status" value="1"/>
</dbReference>
<organism evidence="10 11">
    <name type="scientific">Zingiber officinale</name>
    <name type="common">Ginger</name>
    <name type="synonym">Amomum zingiber</name>
    <dbReference type="NCBI Taxonomy" id="94328"/>
    <lineage>
        <taxon>Eukaryota</taxon>
        <taxon>Viridiplantae</taxon>
        <taxon>Streptophyta</taxon>
        <taxon>Embryophyta</taxon>
        <taxon>Tracheophyta</taxon>
        <taxon>Spermatophyta</taxon>
        <taxon>Magnoliopsida</taxon>
        <taxon>Liliopsida</taxon>
        <taxon>Zingiberales</taxon>
        <taxon>Zingiberaceae</taxon>
        <taxon>Zingiber</taxon>
    </lineage>
</organism>
<protein>
    <recommendedName>
        <fullName evidence="12">RRM domain-containing protein</fullName>
    </recommendedName>
</protein>
<feature type="transmembrane region" description="Helical" evidence="7">
    <location>
        <begin position="26"/>
        <end position="48"/>
    </location>
</feature>
<proteinExistence type="predicted"/>
<dbReference type="SUPFAM" id="SSF54928">
    <property type="entry name" value="RNA-binding domain, RBD"/>
    <property type="match status" value="1"/>
</dbReference>
<dbReference type="PROSITE" id="PS50089">
    <property type="entry name" value="ZF_RING_2"/>
    <property type="match status" value="1"/>
</dbReference>
<feature type="region of interest" description="Disordered" evidence="6">
    <location>
        <begin position="760"/>
        <end position="787"/>
    </location>
</feature>
<dbReference type="PROSITE" id="PS50102">
    <property type="entry name" value="RRM"/>
    <property type="match status" value="1"/>
</dbReference>
<evidence type="ECO:0000256" key="3">
    <source>
        <dbReference type="ARBA" id="ARBA00023242"/>
    </source>
</evidence>
<dbReference type="EMBL" id="JACMSC010000017">
    <property type="protein sequence ID" value="KAG6480200.1"/>
    <property type="molecule type" value="Genomic_DNA"/>
</dbReference>
<dbReference type="InterPro" id="IPR034138">
    <property type="entry name" value="NOP8_RRM"/>
</dbReference>
<feature type="compositionally biased region" description="Basic and acidic residues" evidence="6">
    <location>
        <begin position="595"/>
        <end position="617"/>
    </location>
</feature>
<dbReference type="Gene3D" id="3.30.70.330">
    <property type="match status" value="1"/>
</dbReference>
<keyword evidence="7" id="KW-0812">Transmembrane</keyword>
<feature type="domain" description="RRM" evidence="9">
    <location>
        <begin position="319"/>
        <end position="395"/>
    </location>
</feature>
<sequence>MAEPGDPDFDDSSTADATVDQASYTFLLAAIVFLLLVVSFVFLFYLYAKRHLRRPHVLVFSASDHGASSALPRGLDATVLRSIPVSVYRAAEFGNGIECAVCLCELTDGEAARILPKCGHGFHLECIDRWFHSDSTCPLCRSPVVAEPFPVLNPNYLVAGSGIPIHASPALPSDQQQTSEAPSSSSVRSKKPKGDLVIEIPRRVAEGFPSPVSPLLTSRNAGEEMRTPGSARLRALRRRWSIGKRTPPTASASSPMGSDLEQEFVWFCGEGSDPPAKSPANSRLEITKPHEVEAEMGLEMAKGEEIAATTALVADSTIKRIFIGGLSATVTTSDMETTFSPLGKIHNVEFVRSDGRSFAYMDFEPNSEKSLAKLFAVYNGCAWKGGKLRLERAKEHYLTRLQREWAEDASINVLDDLSAEKSSDHPNKLEILAHKSKCQNLENAKLQIYFPKLRKVKPVPFKGTGKHKYSFQRIEVPPLPIHFCDCEEHCGPSEMANETYMSALNSAAYNKERSIMTSVMNKFLEKERNKVPEPGMVNFSKEGIAVDTAGGDVQLNETDEALEEDADNLVTNIGVGQSDDMLMQLLGKKTNLMDQVHESGKSKPRPSTDGHLRDKAQSRKRQIIASVDTEVAPSQAARSIPVETDDKFASVLPKSKTEAILDEDSPSKMQTEHGTDSVALAKTNTWIQKSSWRDLVGESSGNTFSISTILPASKTLKANDSATKTTGAPKKRKMQSDMESSVNVEVKKAIVFEKAAASSSLRGDLAPGNHNVAENQSSHQGQKRSIPKINIGEVCTFMRSAQSEKEWSRAKAVLSGYIKKKGDGSHEAKAKPHRR</sequence>
<feature type="region of interest" description="Disordered" evidence="6">
    <location>
        <begin position="168"/>
        <end position="193"/>
    </location>
</feature>
<keyword evidence="4" id="KW-0863">Zinc-finger</keyword>
<gene>
    <name evidence="10" type="ORF">ZIOFF_063680</name>
</gene>
<dbReference type="SMART" id="SM00360">
    <property type="entry name" value="RRM"/>
    <property type="match status" value="1"/>
</dbReference>
<feature type="region of interest" description="Disordered" evidence="6">
    <location>
        <begin position="595"/>
        <end position="620"/>
    </location>
</feature>
<evidence type="ECO:0000256" key="5">
    <source>
        <dbReference type="PROSITE-ProRule" id="PRU00176"/>
    </source>
</evidence>
<keyword evidence="4" id="KW-0479">Metal-binding</keyword>
<evidence type="ECO:0000313" key="11">
    <source>
        <dbReference type="Proteomes" id="UP000734854"/>
    </source>
</evidence>
<evidence type="ECO:0000259" key="9">
    <source>
        <dbReference type="PROSITE" id="PS50102"/>
    </source>
</evidence>
<evidence type="ECO:0000256" key="1">
    <source>
        <dbReference type="ARBA" id="ARBA00004604"/>
    </source>
</evidence>
<keyword evidence="7" id="KW-1133">Transmembrane helix</keyword>
<evidence type="ECO:0000313" key="10">
    <source>
        <dbReference type="EMBL" id="KAG6480200.1"/>
    </source>
</evidence>
<evidence type="ECO:0000256" key="4">
    <source>
        <dbReference type="PROSITE-ProRule" id="PRU00175"/>
    </source>
</evidence>
<dbReference type="InterPro" id="IPR001841">
    <property type="entry name" value="Znf_RING"/>
</dbReference>
<evidence type="ECO:0000256" key="7">
    <source>
        <dbReference type="SAM" id="Phobius"/>
    </source>
</evidence>
<evidence type="ECO:0000259" key="8">
    <source>
        <dbReference type="PROSITE" id="PS50089"/>
    </source>
</evidence>
<dbReference type="GO" id="GO:0003723">
    <property type="term" value="F:RNA binding"/>
    <property type="evidence" value="ECO:0007669"/>
    <property type="project" value="UniProtKB-UniRule"/>
</dbReference>
<dbReference type="PANTHER" id="PTHR23099">
    <property type="entry name" value="TRANSCRIPTIONAL REGULATOR"/>
    <property type="match status" value="1"/>
</dbReference>
<evidence type="ECO:0000256" key="6">
    <source>
        <dbReference type="SAM" id="MobiDB-lite"/>
    </source>
</evidence>
<dbReference type="Gene3D" id="3.30.40.10">
    <property type="entry name" value="Zinc/RING finger domain, C3HC4 (zinc finger)"/>
    <property type="match status" value="1"/>
</dbReference>
<keyword evidence="11" id="KW-1185">Reference proteome</keyword>
<dbReference type="GO" id="GO:0005730">
    <property type="term" value="C:nucleolus"/>
    <property type="evidence" value="ECO:0007669"/>
    <property type="project" value="UniProtKB-SubCell"/>
</dbReference>
<dbReference type="SMART" id="SM00184">
    <property type="entry name" value="RING"/>
    <property type="match status" value="1"/>
</dbReference>
<keyword evidence="4" id="KW-0862">Zinc</keyword>
<dbReference type="CDD" id="cd12226">
    <property type="entry name" value="RRM_NOL8"/>
    <property type="match status" value="1"/>
</dbReference>
<dbReference type="InterPro" id="IPR013083">
    <property type="entry name" value="Znf_RING/FYVE/PHD"/>
</dbReference>